<dbReference type="InterPro" id="IPR004107">
    <property type="entry name" value="Integrase_SAM-like_N"/>
</dbReference>
<dbReference type="EMBL" id="MT758688">
    <property type="protein sequence ID" value="QNO01065.1"/>
    <property type="molecule type" value="Genomic_DNA"/>
</dbReference>
<dbReference type="Proteomes" id="UP000516064">
    <property type="component" value="Segment"/>
</dbReference>
<dbReference type="InterPro" id="IPR010998">
    <property type="entry name" value="Integrase_recombinase_N"/>
</dbReference>
<dbReference type="InterPro" id="IPR050808">
    <property type="entry name" value="Phage_Integrase"/>
</dbReference>
<dbReference type="PANTHER" id="PTHR30629:SF2">
    <property type="entry name" value="PROPHAGE INTEGRASE INTS-RELATED"/>
    <property type="match status" value="1"/>
</dbReference>
<evidence type="ECO:0000256" key="2">
    <source>
        <dbReference type="ARBA" id="ARBA00016082"/>
    </source>
</evidence>
<keyword evidence="4" id="KW-0229">DNA integration</keyword>
<evidence type="ECO:0000256" key="6">
    <source>
        <dbReference type="ARBA" id="ARBA00023172"/>
    </source>
</evidence>
<dbReference type="GO" id="GO:0003677">
    <property type="term" value="F:DNA binding"/>
    <property type="evidence" value="ECO:0007669"/>
    <property type="project" value="UniProtKB-UniRule"/>
</dbReference>
<evidence type="ECO:0000256" key="10">
    <source>
        <dbReference type="PROSITE-ProRule" id="PRU01248"/>
    </source>
</evidence>
<dbReference type="PANTHER" id="PTHR30629">
    <property type="entry name" value="PROPHAGE INTEGRASE"/>
    <property type="match status" value="1"/>
</dbReference>
<proteinExistence type="inferred from homology"/>
<dbReference type="Pfam" id="PF00589">
    <property type="entry name" value="Phage_integrase"/>
    <property type="match status" value="1"/>
</dbReference>
<evidence type="ECO:0000259" key="12">
    <source>
        <dbReference type="PROSITE" id="PS51898"/>
    </source>
</evidence>
<evidence type="ECO:0000256" key="4">
    <source>
        <dbReference type="ARBA" id="ARBA00022908"/>
    </source>
</evidence>
<dbReference type="GeneID" id="63209302"/>
<evidence type="ECO:0000256" key="9">
    <source>
        <dbReference type="ARBA" id="ARBA00049605"/>
    </source>
</evidence>
<dbReference type="SUPFAM" id="SSF56349">
    <property type="entry name" value="DNA breaking-rejoining enzymes"/>
    <property type="match status" value="1"/>
</dbReference>
<dbReference type="GO" id="GO:0044826">
    <property type="term" value="P:viral genome integration into host DNA"/>
    <property type="evidence" value="ECO:0007669"/>
    <property type="project" value="UniProtKB-KW"/>
</dbReference>
<evidence type="ECO:0000256" key="3">
    <source>
        <dbReference type="ARBA" id="ARBA00022679"/>
    </source>
</evidence>
<dbReference type="InterPro" id="IPR011010">
    <property type="entry name" value="DNA_brk_join_enz"/>
</dbReference>
<keyword evidence="6" id="KW-0233">DNA recombination</keyword>
<dbReference type="CDD" id="cd01189">
    <property type="entry name" value="INT_ICEBs1_C_like"/>
    <property type="match status" value="1"/>
</dbReference>
<dbReference type="GO" id="GO:0046718">
    <property type="term" value="P:symbiont entry into host cell"/>
    <property type="evidence" value="ECO:0007669"/>
    <property type="project" value="UniProtKB-KW"/>
</dbReference>
<dbReference type="GO" id="GO:0075713">
    <property type="term" value="P:establishment of integrated proviral latency"/>
    <property type="evidence" value="ECO:0007669"/>
    <property type="project" value="UniProtKB-KW"/>
</dbReference>
<keyword evidence="15" id="KW-1185">Reference proteome</keyword>
<dbReference type="Gene3D" id="1.10.150.130">
    <property type="match status" value="1"/>
</dbReference>
<feature type="domain" description="Tyr recombinase" evidence="12">
    <location>
        <begin position="198"/>
        <end position="439"/>
    </location>
</feature>
<feature type="compositionally biased region" description="Basic and acidic residues" evidence="11">
    <location>
        <begin position="9"/>
        <end position="21"/>
    </location>
</feature>
<evidence type="ECO:0000256" key="5">
    <source>
        <dbReference type="ARBA" id="ARBA00023125"/>
    </source>
</evidence>
<dbReference type="InterPro" id="IPR013762">
    <property type="entry name" value="Integrase-like_cat_sf"/>
</dbReference>
<keyword evidence="8" id="KW-1160">Virus entry into host cell</keyword>
<keyword evidence="5 10" id="KW-0238">DNA-binding</keyword>
<dbReference type="GO" id="GO:0015074">
    <property type="term" value="P:DNA integration"/>
    <property type="evidence" value="ECO:0007669"/>
    <property type="project" value="UniProtKB-KW"/>
</dbReference>
<evidence type="ECO:0000259" key="13">
    <source>
        <dbReference type="PROSITE" id="PS51900"/>
    </source>
</evidence>
<keyword evidence="3" id="KW-0808">Transferase</keyword>
<comment type="similarity">
    <text evidence="1">Belongs to the 'phage' integrase family.</text>
</comment>
<dbReference type="InterPro" id="IPR002104">
    <property type="entry name" value="Integrase_catalytic"/>
</dbReference>
<dbReference type="PROSITE" id="PS51898">
    <property type="entry name" value="TYR_RECOMBINASE"/>
    <property type="match status" value="1"/>
</dbReference>
<evidence type="ECO:0000256" key="7">
    <source>
        <dbReference type="ARBA" id="ARBA00023195"/>
    </source>
</evidence>
<dbReference type="GO" id="GO:0016740">
    <property type="term" value="F:transferase activity"/>
    <property type="evidence" value="ECO:0007669"/>
    <property type="project" value="UniProtKB-KW"/>
</dbReference>
<feature type="domain" description="Core-binding (CB)" evidence="13">
    <location>
        <begin position="91"/>
        <end position="177"/>
    </location>
</feature>
<dbReference type="KEGG" id="vg:63209302"/>
<evidence type="ECO:0000256" key="11">
    <source>
        <dbReference type="SAM" id="MobiDB-lite"/>
    </source>
</evidence>
<evidence type="ECO:0000256" key="1">
    <source>
        <dbReference type="ARBA" id="ARBA00008857"/>
    </source>
</evidence>
<feature type="region of interest" description="Disordered" evidence="11">
    <location>
        <begin position="1"/>
        <end position="32"/>
    </location>
</feature>
<comment type="function">
    <text evidence="9">Integrase is necessary for integration of the phage into the host genome by site-specific recombination. In conjunction with excisionase, integrase is also necessary for excision of the prophage from the host genome.</text>
</comment>
<dbReference type="PROSITE" id="PS51900">
    <property type="entry name" value="CB"/>
    <property type="match status" value="1"/>
</dbReference>
<dbReference type="InterPro" id="IPR044068">
    <property type="entry name" value="CB"/>
</dbReference>
<name>A0A7G9V459_9CAUD</name>
<dbReference type="GO" id="GO:0006310">
    <property type="term" value="P:DNA recombination"/>
    <property type="evidence" value="ECO:0007669"/>
    <property type="project" value="UniProtKB-KW"/>
</dbReference>
<reference evidence="14 15" key="1">
    <citation type="submission" date="2020-07" db="EMBL/GenBank/DDBJ databases">
        <title>Tightening bonds in Latin-America through phage discovery.</title>
        <authorList>
            <person name="Payaslian F.P."/>
            <person name="Gradaschi V."/>
            <person name="Rondon Salazar L."/>
            <person name="Dieterle M.E."/>
            <person name="Urdaniz E."/>
            <person name="Di Paola M."/>
            <person name="Pena Carcamo J."/>
            <person name="Zon F."/>
            <person name="Allievi M.C."/>
            <person name="Sosa E."/>
            <person name="Fernandez Do Porto D."/>
            <person name="Loessner M.J."/>
            <person name="Sanchez Rivas C."/>
            <person name="Raya R."/>
            <person name="Reyes A."/>
            <person name="Piuri M."/>
        </authorList>
    </citation>
    <scope>NUCLEOTIDE SEQUENCE [LARGE SCALE GENOMIC DNA]</scope>
</reference>
<keyword evidence="7" id="KW-1179">Viral genome integration</keyword>
<dbReference type="Pfam" id="PF14659">
    <property type="entry name" value="Phage_int_SAM_3"/>
    <property type="match status" value="1"/>
</dbReference>
<evidence type="ECO:0000313" key="15">
    <source>
        <dbReference type="Proteomes" id="UP000516064"/>
    </source>
</evidence>
<evidence type="ECO:0000256" key="8">
    <source>
        <dbReference type="ARBA" id="ARBA00023296"/>
    </source>
</evidence>
<protein>
    <recommendedName>
        <fullName evidence="2">Integrase</fullName>
    </recommendedName>
</protein>
<sequence>MIPVVDTWAPREGRNVADEPKKNKRRAKGDGGLYEDANGLHVGIVWVTGPDGKKKQKRVASKSKAEAAAKLNKLRADVLAGKVGTTPGKVRTVGEWLDYWLTVKKREVRPKSYTSYEGTVRLYLKPHIGHIRLDKLTVAQVRSMLSALQDGSGDTKGSTRNAEKAYQALNNALKQAVNESAIPRNVCDAIKKPKHRKEQRGAFEKNAAVHILRTAAKRDDEDDPKRPKLASRWAAAFMTGARQAELIGLEWDRVDTKNGVLDISWQLQRLSYEHGCGEPKDGKYPCGKVRVGYCPEKKFAPPPGFESRHCHRSLFWTRPKTYSGERTVPMAPLLIESLKVHSRLDTDPNPYGLVWHHRDGRPLSQEDDNEQWNMLMAAAGIEKLPRQVVLHEARNTAATMLLESGIDAKIIQQILGHASILQTREYQRVSLELGKSAVSNAFDALLPDV</sequence>
<dbReference type="RefSeq" id="YP_010012753.1">
    <property type="nucleotide sequence ID" value="NC_053506.1"/>
</dbReference>
<accession>A0A7G9V459</accession>
<organism evidence="14 15">
    <name type="scientific">Mycobacterium phage CELFI</name>
    <dbReference type="NCBI Taxonomy" id="2769359"/>
    <lineage>
        <taxon>Viruses</taxon>
        <taxon>Duplodnaviria</taxon>
        <taxon>Heunggongvirae</taxon>
        <taxon>Uroviricota</taxon>
        <taxon>Caudoviricetes</taxon>
        <taxon>Vilmaviridae</taxon>
        <taxon>Lclasvirinae</taxon>
        <taxon>Faithunavirus</taxon>
        <taxon>Faithunavirus CELFI</taxon>
    </lineage>
</organism>
<dbReference type="Gene3D" id="1.10.443.10">
    <property type="entry name" value="Intergrase catalytic core"/>
    <property type="match status" value="1"/>
</dbReference>
<evidence type="ECO:0000313" key="14">
    <source>
        <dbReference type="EMBL" id="QNO01065.1"/>
    </source>
</evidence>